<accession>A0ACD3B7X9</accession>
<evidence type="ECO:0000313" key="1">
    <source>
        <dbReference type="EMBL" id="TFK73087.1"/>
    </source>
</evidence>
<sequence length="478" mass="52653">MAAAVEEKPAELTAEAGSAPGPAEDADVTMDGDEQEKAARAVQQIEFYFADSNLPYDKFMWSLYSKDPEHWIPIQTVASFKRMREFTSLGVEWVAKALEQSTELEVDGTRTKVRRLTEVKEPKGQFERSIYAKGFSEETPTLQKELETFFAQYGKTNAVRMRRDEAKKFKGSVFAEFTDIDTVEAFLKAEPKPSWEGKDLLIMTKEAYCEMKIKEKGLTGKAAVKGKDAVARRGFNAFRDNDGKPGKGESSKKEVFLEFMGTKLRIHEDEEGKGTVKEEEVPFVKGATLKFEGCGGDVSWNEIKDPIKAKYERAPFIKYSRGDNHGLVGFHKSLGEEDINFVKEKIPTINSKPVTWTLPEEAEEKAFQIERAQTAAKSALSQNQGSSQRGFRGGRGGGRGGNRGRGGRGGGRGGHRDRRDDKGKGRSDAQTDGGEGTGEKRKRAVEPDGGPDVGVRGTAGPPIIRTASKKAKVDEGDS</sequence>
<evidence type="ECO:0000313" key="2">
    <source>
        <dbReference type="Proteomes" id="UP000308600"/>
    </source>
</evidence>
<keyword evidence="2" id="KW-1185">Reference proteome</keyword>
<name>A0ACD3B7X9_9AGAR</name>
<organism evidence="1 2">
    <name type="scientific">Pluteus cervinus</name>
    <dbReference type="NCBI Taxonomy" id="181527"/>
    <lineage>
        <taxon>Eukaryota</taxon>
        <taxon>Fungi</taxon>
        <taxon>Dikarya</taxon>
        <taxon>Basidiomycota</taxon>
        <taxon>Agaricomycotina</taxon>
        <taxon>Agaricomycetes</taxon>
        <taxon>Agaricomycetidae</taxon>
        <taxon>Agaricales</taxon>
        <taxon>Pluteineae</taxon>
        <taxon>Pluteaceae</taxon>
        <taxon>Pluteus</taxon>
    </lineage>
</organism>
<reference evidence="1 2" key="1">
    <citation type="journal article" date="2019" name="Nat. Ecol. Evol.">
        <title>Megaphylogeny resolves global patterns of mushroom evolution.</title>
        <authorList>
            <person name="Varga T."/>
            <person name="Krizsan K."/>
            <person name="Foldi C."/>
            <person name="Dima B."/>
            <person name="Sanchez-Garcia M."/>
            <person name="Sanchez-Ramirez S."/>
            <person name="Szollosi G.J."/>
            <person name="Szarkandi J.G."/>
            <person name="Papp V."/>
            <person name="Albert L."/>
            <person name="Andreopoulos W."/>
            <person name="Angelini C."/>
            <person name="Antonin V."/>
            <person name="Barry K.W."/>
            <person name="Bougher N.L."/>
            <person name="Buchanan P."/>
            <person name="Buyck B."/>
            <person name="Bense V."/>
            <person name="Catcheside P."/>
            <person name="Chovatia M."/>
            <person name="Cooper J."/>
            <person name="Damon W."/>
            <person name="Desjardin D."/>
            <person name="Finy P."/>
            <person name="Geml J."/>
            <person name="Haridas S."/>
            <person name="Hughes K."/>
            <person name="Justo A."/>
            <person name="Karasinski D."/>
            <person name="Kautmanova I."/>
            <person name="Kiss B."/>
            <person name="Kocsube S."/>
            <person name="Kotiranta H."/>
            <person name="LaButti K.M."/>
            <person name="Lechner B.E."/>
            <person name="Liimatainen K."/>
            <person name="Lipzen A."/>
            <person name="Lukacs Z."/>
            <person name="Mihaltcheva S."/>
            <person name="Morgado L.N."/>
            <person name="Niskanen T."/>
            <person name="Noordeloos M.E."/>
            <person name="Ohm R.A."/>
            <person name="Ortiz-Santana B."/>
            <person name="Ovrebo C."/>
            <person name="Racz N."/>
            <person name="Riley R."/>
            <person name="Savchenko A."/>
            <person name="Shiryaev A."/>
            <person name="Soop K."/>
            <person name="Spirin V."/>
            <person name="Szebenyi C."/>
            <person name="Tomsovsky M."/>
            <person name="Tulloss R.E."/>
            <person name="Uehling J."/>
            <person name="Grigoriev I.V."/>
            <person name="Vagvolgyi C."/>
            <person name="Papp T."/>
            <person name="Martin F.M."/>
            <person name="Miettinen O."/>
            <person name="Hibbett D.S."/>
            <person name="Nagy L.G."/>
        </authorList>
    </citation>
    <scope>NUCLEOTIDE SEQUENCE [LARGE SCALE GENOMIC DNA]</scope>
    <source>
        <strain evidence="1 2">NL-1719</strain>
    </source>
</reference>
<dbReference type="Proteomes" id="UP000308600">
    <property type="component" value="Unassembled WGS sequence"/>
</dbReference>
<protein>
    <submittedName>
        <fullName evidence="1">Uncharacterized protein</fullName>
    </submittedName>
</protein>
<dbReference type="EMBL" id="ML208279">
    <property type="protein sequence ID" value="TFK73087.1"/>
    <property type="molecule type" value="Genomic_DNA"/>
</dbReference>
<gene>
    <name evidence="1" type="ORF">BDN72DRAFT_855091</name>
</gene>
<proteinExistence type="predicted"/>